<reference evidence="2 3" key="1">
    <citation type="journal article" date="2018" name="Microbiome">
        <title>Fine metagenomic profile of the Mediterranean stratified and mixed water columns revealed by assembly and recruitment.</title>
        <authorList>
            <person name="Haro-Moreno J.M."/>
            <person name="Lopez-Perez M."/>
            <person name="De La Torre J.R."/>
            <person name="Picazo A."/>
            <person name="Camacho A."/>
            <person name="Rodriguez-Valera F."/>
        </authorList>
    </citation>
    <scope>NUCLEOTIDE SEQUENCE [LARGE SCALE GENOMIC DNA]</scope>
    <source>
        <strain evidence="2">MED-G55</strain>
    </source>
</reference>
<gene>
    <name evidence="2" type="ORF">DBW69_05430</name>
</gene>
<evidence type="ECO:0000256" key="1">
    <source>
        <dbReference type="SAM" id="Coils"/>
    </source>
</evidence>
<keyword evidence="2" id="KW-0132">Cell division</keyword>
<keyword evidence="2" id="KW-0131">Cell cycle</keyword>
<protein>
    <submittedName>
        <fullName evidence="2">Cell division protein ZapA</fullName>
    </submittedName>
</protein>
<dbReference type="EMBL" id="QOQF01000022">
    <property type="protein sequence ID" value="RCL76375.1"/>
    <property type="molecule type" value="Genomic_DNA"/>
</dbReference>
<evidence type="ECO:0000313" key="2">
    <source>
        <dbReference type="EMBL" id="RCL76375.1"/>
    </source>
</evidence>
<organism evidence="2 3">
    <name type="scientific">PS1 clade bacterium</name>
    <dbReference type="NCBI Taxonomy" id="2175152"/>
    <lineage>
        <taxon>Bacteria</taxon>
        <taxon>Pseudomonadati</taxon>
        <taxon>Pseudomonadota</taxon>
        <taxon>Alphaproteobacteria</taxon>
        <taxon>PS1 clade</taxon>
    </lineage>
</organism>
<dbReference type="AlphaFoldDB" id="A0A368DYS0"/>
<feature type="coiled-coil region" evidence="1">
    <location>
        <begin position="65"/>
        <end position="102"/>
    </location>
</feature>
<dbReference type="InterPro" id="IPR007838">
    <property type="entry name" value="Cell_div_ZapA-like"/>
</dbReference>
<comment type="caution">
    <text evidence="2">The sequence shown here is derived from an EMBL/GenBank/DDBJ whole genome shotgun (WGS) entry which is preliminary data.</text>
</comment>
<keyword evidence="1" id="KW-0175">Coiled coil</keyword>
<proteinExistence type="predicted"/>
<sequence length="123" mass="13488">MVWVNMAELTISINSRPFAIACADGDEQRVSRLAEDLAARLGEVKKHVSGAGDSHLLVLVGLTLCDELNQLNDQIEGVRQDVEAAGKTRLELEKQVKEFEKLIATSLVSATEKIQSLSENLEK</sequence>
<name>A0A368DYS0_9PROT</name>
<dbReference type="InterPro" id="IPR036192">
    <property type="entry name" value="Cell_div_ZapA-like_sf"/>
</dbReference>
<dbReference type="Pfam" id="PF05164">
    <property type="entry name" value="ZapA"/>
    <property type="match status" value="1"/>
</dbReference>
<evidence type="ECO:0000313" key="3">
    <source>
        <dbReference type="Proteomes" id="UP000252132"/>
    </source>
</evidence>
<dbReference type="Proteomes" id="UP000252132">
    <property type="component" value="Unassembled WGS sequence"/>
</dbReference>
<dbReference type="GO" id="GO:0051301">
    <property type="term" value="P:cell division"/>
    <property type="evidence" value="ECO:0007669"/>
    <property type="project" value="UniProtKB-KW"/>
</dbReference>
<accession>A0A368DYS0</accession>
<dbReference type="SUPFAM" id="SSF102829">
    <property type="entry name" value="Cell division protein ZapA-like"/>
    <property type="match status" value="1"/>
</dbReference>